<dbReference type="PANTHER" id="PTHR33514:SF13">
    <property type="entry name" value="PROTEIN ABCI12, CHLOROPLASTIC"/>
    <property type="match status" value="1"/>
</dbReference>
<feature type="transmembrane region" description="Helical" evidence="5">
    <location>
        <begin position="12"/>
        <end position="45"/>
    </location>
</feature>
<dbReference type="RefSeq" id="WP_012799084.1">
    <property type="nucleotide sequence ID" value="NC_013165.1"/>
</dbReference>
<keyword evidence="2 5" id="KW-0812">Transmembrane</keyword>
<dbReference type="EMBL" id="CP001684">
    <property type="protein sequence ID" value="ACV22982.1"/>
    <property type="molecule type" value="Genomic_DNA"/>
</dbReference>
<accession>C7N7U7</accession>
<sequence>MGRSRIDIRVAILVVLLYSVTLFWIDGWAGMAACATMLVAFAIALRCDVRRLLLVGIPLYVLLAFVVVAHIPSGVGEGLYYACRILLLTAGAIAMASAYDNNDFARAIASLLAPFRHLRVPVDDFAMAASIALRFIPVSYDELQRVASAQKSRASRLDTGGLVVRLKAWANVFIPVIVGLFRRAEVLAGAMDSRCYGAGPRTSLQDLSLRPVDVLCIAFAALCCFAVGYFL</sequence>
<evidence type="ECO:0000256" key="4">
    <source>
        <dbReference type="ARBA" id="ARBA00023136"/>
    </source>
</evidence>
<keyword evidence="7" id="KW-1185">Reference proteome</keyword>
<evidence type="ECO:0000256" key="1">
    <source>
        <dbReference type="ARBA" id="ARBA00004141"/>
    </source>
</evidence>
<dbReference type="eggNOG" id="COG0619">
    <property type="taxonomic scope" value="Bacteria"/>
</dbReference>
<organism evidence="6 7">
    <name type="scientific">Slackia heliotrinireducens (strain ATCC 29202 / DSM 20476 / NCTC 11029 / RHS 1)</name>
    <name type="common">Peptococcus heliotrinreducens</name>
    <dbReference type="NCBI Taxonomy" id="471855"/>
    <lineage>
        <taxon>Bacteria</taxon>
        <taxon>Bacillati</taxon>
        <taxon>Actinomycetota</taxon>
        <taxon>Coriobacteriia</taxon>
        <taxon>Eggerthellales</taxon>
        <taxon>Eggerthellaceae</taxon>
        <taxon>Slackia</taxon>
    </lineage>
</organism>
<dbReference type="AlphaFoldDB" id="C7N7U7"/>
<gene>
    <name evidence="6" type="ordered locus">Shel_19680</name>
</gene>
<keyword evidence="4 5" id="KW-0472">Membrane</keyword>
<proteinExistence type="predicted"/>
<evidence type="ECO:0000256" key="5">
    <source>
        <dbReference type="SAM" id="Phobius"/>
    </source>
</evidence>
<name>C7N7U7_SLAHD</name>
<evidence type="ECO:0000313" key="7">
    <source>
        <dbReference type="Proteomes" id="UP000002026"/>
    </source>
</evidence>
<evidence type="ECO:0000256" key="3">
    <source>
        <dbReference type="ARBA" id="ARBA00022989"/>
    </source>
</evidence>
<reference evidence="6 7" key="1">
    <citation type="journal article" date="2009" name="Stand. Genomic Sci.">
        <title>Complete genome sequence of Slackia heliotrinireducens type strain (RHS 1).</title>
        <authorList>
            <person name="Pukall R."/>
            <person name="Lapidus A."/>
            <person name="Nolan M."/>
            <person name="Copeland A."/>
            <person name="Glavina Del Rio T."/>
            <person name="Lucas S."/>
            <person name="Chen F."/>
            <person name="Tice H."/>
            <person name="Cheng J.F."/>
            <person name="Chertkov O."/>
            <person name="Bruce D."/>
            <person name="Goodwin L."/>
            <person name="Kuske C."/>
            <person name="Brettin T."/>
            <person name="Detter J.C."/>
            <person name="Han C."/>
            <person name="Pitluck S."/>
            <person name="Pati A."/>
            <person name="Mavrommatis K."/>
            <person name="Ivanova N."/>
            <person name="Ovchinnikova G."/>
            <person name="Chen A."/>
            <person name="Palaniappan K."/>
            <person name="Schneider S."/>
            <person name="Rohde M."/>
            <person name="Chain P."/>
            <person name="D'haeseleer P."/>
            <person name="Goker M."/>
            <person name="Bristow J."/>
            <person name="Eisen J.A."/>
            <person name="Markowitz V."/>
            <person name="Kyrpides N.C."/>
            <person name="Klenk H.P."/>
            <person name="Hugenholtz P."/>
        </authorList>
    </citation>
    <scope>NUCLEOTIDE SEQUENCE [LARGE SCALE GENOMIC DNA]</scope>
    <source>
        <strain evidence="7">ATCC 29202 / DSM 20476 / NCTC 11029 / RHS 1</strain>
    </source>
</reference>
<dbReference type="STRING" id="471855.Shel_19680"/>
<protein>
    <submittedName>
        <fullName evidence="6">ABC-type cobalt transport system, permease component CbiQ</fullName>
    </submittedName>
</protein>
<comment type="subcellular location">
    <subcellularLocation>
        <location evidence="1">Membrane</location>
        <topology evidence="1">Multi-pass membrane protein</topology>
    </subcellularLocation>
</comment>
<feature type="transmembrane region" description="Helical" evidence="5">
    <location>
        <begin position="52"/>
        <end position="72"/>
    </location>
</feature>
<evidence type="ECO:0000256" key="2">
    <source>
        <dbReference type="ARBA" id="ARBA00022692"/>
    </source>
</evidence>
<dbReference type="PANTHER" id="PTHR33514">
    <property type="entry name" value="PROTEIN ABCI12, CHLOROPLASTIC"/>
    <property type="match status" value="1"/>
</dbReference>
<evidence type="ECO:0000313" key="6">
    <source>
        <dbReference type="EMBL" id="ACV22982.1"/>
    </source>
</evidence>
<dbReference type="CDD" id="cd16914">
    <property type="entry name" value="EcfT"/>
    <property type="match status" value="1"/>
</dbReference>
<feature type="transmembrane region" description="Helical" evidence="5">
    <location>
        <begin position="211"/>
        <end position="230"/>
    </location>
</feature>
<dbReference type="InterPro" id="IPR003339">
    <property type="entry name" value="ABC/ECF_trnsptr_transmembrane"/>
</dbReference>
<dbReference type="HOGENOM" id="CLU_056469_2_2_11"/>
<feature type="transmembrane region" description="Helical" evidence="5">
    <location>
        <begin position="78"/>
        <end position="99"/>
    </location>
</feature>
<dbReference type="Proteomes" id="UP000002026">
    <property type="component" value="Chromosome"/>
</dbReference>
<dbReference type="KEGG" id="shi:Shel_19680"/>
<dbReference type="Pfam" id="PF02361">
    <property type="entry name" value="CbiQ"/>
    <property type="match status" value="1"/>
</dbReference>
<keyword evidence="3 5" id="KW-1133">Transmembrane helix</keyword>
<dbReference type="GO" id="GO:0005886">
    <property type="term" value="C:plasma membrane"/>
    <property type="evidence" value="ECO:0007669"/>
    <property type="project" value="TreeGrafter"/>
</dbReference>